<evidence type="ECO:0000313" key="5">
    <source>
        <dbReference type="Proteomes" id="UP000186817"/>
    </source>
</evidence>
<feature type="region of interest" description="Disordered" evidence="2">
    <location>
        <begin position="1"/>
        <end position="58"/>
    </location>
</feature>
<accession>A0A1Q9EQF4</accession>
<dbReference type="OrthoDB" id="448561at2759"/>
<gene>
    <name evidence="4" type="ORF">AK812_SmicGene6757</name>
</gene>
<feature type="region of interest" description="Disordered" evidence="2">
    <location>
        <begin position="329"/>
        <end position="362"/>
    </location>
</feature>
<evidence type="ECO:0000256" key="1">
    <source>
        <dbReference type="SAM" id="Coils"/>
    </source>
</evidence>
<feature type="compositionally biased region" description="Basic and acidic residues" evidence="2">
    <location>
        <begin position="10"/>
        <end position="28"/>
    </location>
</feature>
<organism evidence="4 5">
    <name type="scientific">Symbiodinium microadriaticum</name>
    <name type="common">Dinoflagellate</name>
    <name type="synonym">Zooxanthella microadriatica</name>
    <dbReference type="NCBI Taxonomy" id="2951"/>
    <lineage>
        <taxon>Eukaryota</taxon>
        <taxon>Sar</taxon>
        <taxon>Alveolata</taxon>
        <taxon>Dinophyceae</taxon>
        <taxon>Suessiales</taxon>
        <taxon>Symbiodiniaceae</taxon>
        <taxon>Symbiodinium</taxon>
    </lineage>
</organism>
<feature type="coiled-coil region" evidence="1">
    <location>
        <begin position="449"/>
        <end position="506"/>
    </location>
</feature>
<evidence type="ECO:0000256" key="2">
    <source>
        <dbReference type="SAM" id="MobiDB-lite"/>
    </source>
</evidence>
<dbReference type="EMBL" id="LSRX01000093">
    <property type="protein sequence ID" value="OLQ09652.1"/>
    <property type="molecule type" value="Genomic_DNA"/>
</dbReference>
<name>A0A1Q9EQF4_SYMMI</name>
<proteinExistence type="predicted"/>
<dbReference type="AlphaFoldDB" id="A0A1Q9EQF4"/>
<dbReference type="Pfam" id="PF13482">
    <property type="entry name" value="RNase_H_2"/>
    <property type="match status" value="1"/>
</dbReference>
<protein>
    <recommendedName>
        <fullName evidence="3">YprB ribonuclease H-like domain-containing protein</fullName>
    </recommendedName>
</protein>
<comment type="caution">
    <text evidence="4">The sequence shown here is derived from an EMBL/GenBank/DDBJ whole genome shotgun (WGS) entry which is preliminary data.</text>
</comment>
<feature type="domain" description="YprB ribonuclease H-like" evidence="3">
    <location>
        <begin position="926"/>
        <end position="1049"/>
    </location>
</feature>
<evidence type="ECO:0000313" key="4">
    <source>
        <dbReference type="EMBL" id="OLQ09652.1"/>
    </source>
</evidence>
<reference evidence="4 5" key="1">
    <citation type="submission" date="2016-02" db="EMBL/GenBank/DDBJ databases">
        <title>Genome analysis of coral dinoflagellate symbionts highlights evolutionary adaptations to a symbiotic lifestyle.</title>
        <authorList>
            <person name="Aranda M."/>
            <person name="Li Y."/>
            <person name="Liew Y.J."/>
            <person name="Baumgarten S."/>
            <person name="Simakov O."/>
            <person name="Wilson M."/>
            <person name="Piel J."/>
            <person name="Ashoor H."/>
            <person name="Bougouffa S."/>
            <person name="Bajic V.B."/>
            <person name="Ryu T."/>
            <person name="Ravasi T."/>
            <person name="Bayer T."/>
            <person name="Micklem G."/>
            <person name="Kim H."/>
            <person name="Bhak J."/>
            <person name="Lajeunesse T.C."/>
            <person name="Voolstra C.R."/>
        </authorList>
    </citation>
    <scope>NUCLEOTIDE SEQUENCE [LARGE SCALE GENOMIC DNA]</scope>
    <source>
        <strain evidence="4 5">CCMP2467</strain>
    </source>
</reference>
<dbReference type="InterPro" id="IPR038720">
    <property type="entry name" value="YprB_RNase_H-like_dom"/>
</dbReference>
<keyword evidence="5" id="KW-1185">Reference proteome</keyword>
<dbReference type="Proteomes" id="UP000186817">
    <property type="component" value="Unassembled WGS sequence"/>
</dbReference>
<evidence type="ECO:0000259" key="3">
    <source>
        <dbReference type="Pfam" id="PF13482"/>
    </source>
</evidence>
<sequence>MKALSQCYSRGERERVERLWPKPRDKRLPRWASQTSPGNFDNALPGSSGSREEGEGANKHYARDRYLAKNLGQWIPDEIRDTDGRFNHFTYTWRGEQSGFISADSRRLRKENNRPHNRGSFFRGICMEGDSKETAPTEQEDAMYTTATSCWEIAEGASRNAQALAGPGGDKTDVRALLEEAHADFGTSIRSSEILLNYEAEFLTMHAAALQSDMLRLQEHLQVVVNWPPDTGTNSDVQEFHPPHGNNYFYHGDCCPCWNEKHPDLDSNTWTAWTPSNHHGGEGDIANLDCCPCWNMLEQEYPDLDPRLEDQMWLRRWRAALEENIDGMDTRDDRAVDPTTTSNPPLPPQGEDFMPGTSDESRKSAAGEHMVEAMRMANAAGPAVAVSHGEGSRDLCRSAVLFARHFHGFHAMPESKAAAMAWEAAALGGSAATAGSVALAVARLQDPVMKVLYQEVDELEARLALHGERQVRECRVAVRCEADILKASHEAQMTEAQDELTYLQRQVAERELSLKKNSRRLLDMQLQIQKKCHIPNKQDRLAAEQEHEMACAAIVQSEVAVQEEHEAECAILKRKLDQHDMVPLRNRKVAVLSATAYAGFIASPFQSWMDKLLREYPDDSRCTRISNGLEKLLASRGSLVEEKLLNWFRREHSDWSLLDLSGAVSKKTDAGRHGTTWYQARANETVEALKAAEARVLYQAPVYDSGRRFFGIIDFLIRGAEGDYTIWDTKLATHPTAYHVAQLIGYATALESMLGDSKVQKVGLVLGENAAEHGAVSEVSTDGLRASFNESWRAFEQFNNAFDPNHPPDPAEEPQAHLTRWGHAARDILASRDDPALIANITRSQRAALKMAGFGSMRSIAKMPREFTALSKVSQDTRIKPHTLERLRLQAKLQCRTRDLDEPASEVLPNAEIVLASLPEDDPGDIFIDLESLPWQKPPAASHYLIGVCTRHGSYRSWWSQTHDEEHRNTCYVLDFIFDRLDQFPRMHAYCYGHYERSAFSRLALGLPQKYKQLVNRFIETLLVDLYPILKGSIVLGLPGYGLKQVEKMYRKL</sequence>
<keyword evidence="1" id="KW-0175">Coiled coil</keyword>